<keyword evidence="1" id="KW-0812">Transmembrane</keyword>
<dbReference type="OrthoDB" id="4397445at2"/>
<keyword evidence="1" id="KW-1133">Transmembrane helix</keyword>
<dbReference type="RefSeq" id="WP_129173985.1">
    <property type="nucleotide sequence ID" value="NZ_JACCBI010000001.1"/>
</dbReference>
<keyword evidence="1" id="KW-0472">Membrane</keyword>
<feature type="transmembrane region" description="Helical" evidence="1">
    <location>
        <begin position="35"/>
        <end position="58"/>
    </location>
</feature>
<dbReference type="Proteomes" id="UP000292686">
    <property type="component" value="Unassembled WGS sequence"/>
</dbReference>
<dbReference type="EMBL" id="SDPM01000003">
    <property type="protein sequence ID" value="RXZ87050.1"/>
    <property type="molecule type" value="Genomic_DNA"/>
</dbReference>
<keyword evidence="6" id="KW-1185">Reference proteome</keyword>
<accession>A0A4Q2MD75</accession>
<evidence type="ECO:0000313" key="7">
    <source>
        <dbReference type="Proteomes" id="UP000581087"/>
    </source>
</evidence>
<comment type="caution">
    <text evidence="5">The sequence shown here is derived from an EMBL/GenBank/DDBJ whole genome shotgun (WGS) entry which is preliminary data.</text>
</comment>
<proteinExistence type="predicted"/>
<feature type="transmembrane region" description="Helical" evidence="1">
    <location>
        <begin position="114"/>
        <end position="136"/>
    </location>
</feature>
<feature type="transmembrane region" description="Helical" evidence="1">
    <location>
        <begin position="12"/>
        <end position="29"/>
    </location>
</feature>
<evidence type="ECO:0000256" key="1">
    <source>
        <dbReference type="SAM" id="Phobius"/>
    </source>
</evidence>
<reference evidence="4 7" key="2">
    <citation type="submission" date="2020-07" db="EMBL/GenBank/DDBJ databases">
        <title>Sequencing the genomes of 1000 actinobacteria strains.</title>
        <authorList>
            <person name="Klenk H.-P."/>
        </authorList>
    </citation>
    <scope>NUCLEOTIDE SEQUENCE [LARGE SCALE GENOMIC DNA]</scope>
    <source>
        <strain evidence="4 7">DSM 23870</strain>
    </source>
</reference>
<feature type="transmembrane region" description="Helical" evidence="1">
    <location>
        <begin position="148"/>
        <end position="174"/>
    </location>
</feature>
<dbReference type="InterPro" id="IPR027787">
    <property type="entry name" value="Alpha/beta-hydrolase_catalytic"/>
</dbReference>
<protein>
    <submittedName>
        <fullName evidence="4">Putative membrane protein</fullName>
    </submittedName>
</protein>
<feature type="domain" description="Alpha/beta-hydrolase catalytic" evidence="2">
    <location>
        <begin position="239"/>
        <end position="525"/>
    </location>
</feature>
<name>A0A4Q2MD75_9MICO</name>
<dbReference type="Pfam" id="PF15420">
    <property type="entry name" value="Abhydrolase_9_N"/>
    <property type="match status" value="1"/>
</dbReference>
<evidence type="ECO:0000313" key="5">
    <source>
        <dbReference type="EMBL" id="RXZ87050.1"/>
    </source>
</evidence>
<feature type="transmembrane region" description="Helical" evidence="1">
    <location>
        <begin position="70"/>
        <end position="94"/>
    </location>
</feature>
<sequence>MTKRWWRADAGGVVVGLLGVIGSLTPSLLPRPALLQGVVAGLAFAVGYLVGAALFAVVRRLVPWRPPTRLVRGAWIALGALVIIGVILLAPIALGWQNEVRGLVEMPELTAADPALFVLGAAPVAVLCVLLGRGVLALQRRFARTVGFGVGLLGTTIVVGLGGFLAGAVVMGVLDGVYATRNGPPAPWIAEPDSEYRSAGDSSAMDWADLGRHGTAFVGGGPTAAEIETLTGQPALTPIRVYAGLGSADSIAERARLAVDELVRTGAFERDVLVVATATGSGWLEPQTVDAIEYVHGGDTAIVSMQYAYTPSWVSFVFDPDAPVEAARVLFDAVEEEWLGLPADDRPELISYGLSLGAHGSQAVFGDLADVRSRTDGALFVGSPNGSELWRELTAARDAGSPVWQPVVDSGEAVRWLSQAGDAGALPGPWREPRVAYLQHATDPVTWLGTELLWSEPEWLREPRADDVSPAMRWMPVVTGVQVTIDMLMGESVPARHGHNYGDVVVDGWVAVTGDGGLDAEALDRVRREIESYAVVQPASSVN</sequence>
<dbReference type="InterPro" id="IPR027788">
    <property type="entry name" value="Alpha/beta-hydrolase_N_dom"/>
</dbReference>
<dbReference type="EMBL" id="JACCBI010000001">
    <property type="protein sequence ID" value="NYD67103.1"/>
    <property type="molecule type" value="Genomic_DNA"/>
</dbReference>
<organism evidence="5 6">
    <name type="scientific">Agromyces atrinae</name>
    <dbReference type="NCBI Taxonomy" id="592376"/>
    <lineage>
        <taxon>Bacteria</taxon>
        <taxon>Bacillati</taxon>
        <taxon>Actinomycetota</taxon>
        <taxon>Actinomycetes</taxon>
        <taxon>Micrococcales</taxon>
        <taxon>Microbacteriaceae</taxon>
        <taxon>Agromyces</taxon>
    </lineage>
</organism>
<dbReference type="AlphaFoldDB" id="A0A4Q2MD75"/>
<gene>
    <name evidence="4" type="ORF">BJ972_001622</name>
    <name evidence="5" type="ORF">ESP50_08340</name>
</gene>
<evidence type="ECO:0000259" key="3">
    <source>
        <dbReference type="Pfam" id="PF15420"/>
    </source>
</evidence>
<feature type="domain" description="Alpha/beta-hydrolase N-terminal" evidence="3">
    <location>
        <begin position="24"/>
        <end position="222"/>
    </location>
</feature>
<dbReference type="Pfam" id="PF10081">
    <property type="entry name" value="Abhydrolase_9"/>
    <property type="match status" value="1"/>
</dbReference>
<reference evidence="5 6" key="1">
    <citation type="submission" date="2019-01" db="EMBL/GenBank/DDBJ databases">
        <title>Agromyces.</title>
        <authorList>
            <person name="Li J."/>
        </authorList>
    </citation>
    <scope>NUCLEOTIDE SEQUENCE [LARGE SCALE GENOMIC DNA]</scope>
    <source>
        <strain evidence="5 6">DSM 23870</strain>
    </source>
</reference>
<evidence type="ECO:0000313" key="6">
    <source>
        <dbReference type="Proteomes" id="UP000292686"/>
    </source>
</evidence>
<evidence type="ECO:0000259" key="2">
    <source>
        <dbReference type="Pfam" id="PF10081"/>
    </source>
</evidence>
<dbReference type="Proteomes" id="UP000581087">
    <property type="component" value="Unassembled WGS sequence"/>
</dbReference>
<evidence type="ECO:0000313" key="4">
    <source>
        <dbReference type="EMBL" id="NYD67103.1"/>
    </source>
</evidence>